<dbReference type="Proteomes" id="UP000269396">
    <property type="component" value="Unassembled WGS sequence"/>
</dbReference>
<protein>
    <submittedName>
        <fullName evidence="1">Uncharacterized protein</fullName>
    </submittedName>
</protein>
<organism evidence="1 2">
    <name type="scientific">Schistosoma mattheei</name>
    <dbReference type="NCBI Taxonomy" id="31246"/>
    <lineage>
        <taxon>Eukaryota</taxon>
        <taxon>Metazoa</taxon>
        <taxon>Spiralia</taxon>
        <taxon>Lophotrochozoa</taxon>
        <taxon>Platyhelminthes</taxon>
        <taxon>Trematoda</taxon>
        <taxon>Digenea</taxon>
        <taxon>Strigeidida</taxon>
        <taxon>Schistosomatoidea</taxon>
        <taxon>Schistosomatidae</taxon>
        <taxon>Schistosoma</taxon>
    </lineage>
</organism>
<evidence type="ECO:0000313" key="2">
    <source>
        <dbReference type="Proteomes" id="UP000269396"/>
    </source>
</evidence>
<dbReference type="AlphaFoldDB" id="A0A3P8FKX4"/>
<evidence type="ECO:0000313" key="1">
    <source>
        <dbReference type="EMBL" id="VDP58714.1"/>
    </source>
</evidence>
<name>A0A3P8FKX4_9TREM</name>
<reference evidence="1 2" key="1">
    <citation type="submission" date="2018-11" db="EMBL/GenBank/DDBJ databases">
        <authorList>
            <consortium name="Pathogen Informatics"/>
        </authorList>
    </citation>
    <scope>NUCLEOTIDE SEQUENCE [LARGE SCALE GENOMIC DNA]</scope>
    <source>
        <strain>Denwood</strain>
        <strain evidence="2">Zambia</strain>
    </source>
</reference>
<proteinExistence type="predicted"/>
<gene>
    <name evidence="1" type="ORF">SMTD_LOCUS11618</name>
</gene>
<dbReference type="EMBL" id="UZAL01031633">
    <property type="protein sequence ID" value="VDP58714.1"/>
    <property type="molecule type" value="Genomic_DNA"/>
</dbReference>
<sequence length="35" mass="4209">MTPETSSYSLKHIVVDYVLVAIDYEWIEYLDRMDL</sequence>
<keyword evidence="2" id="KW-1185">Reference proteome</keyword>
<accession>A0A3P8FKX4</accession>